<keyword evidence="2" id="KW-1185">Reference proteome</keyword>
<evidence type="ECO:0000313" key="2">
    <source>
        <dbReference type="Proteomes" id="UP000638648"/>
    </source>
</evidence>
<dbReference type="RefSeq" id="WP_192751417.1">
    <property type="nucleotide sequence ID" value="NZ_BAABJL010000197.1"/>
</dbReference>
<reference evidence="1" key="1">
    <citation type="submission" date="2020-10" db="EMBL/GenBank/DDBJ databases">
        <title>Sequencing the genomes of 1000 actinobacteria strains.</title>
        <authorList>
            <person name="Klenk H.-P."/>
        </authorList>
    </citation>
    <scope>NUCLEOTIDE SEQUENCE</scope>
    <source>
        <strain evidence="1">DSM 45354</strain>
    </source>
</reference>
<comment type="caution">
    <text evidence="1">The sequence shown here is derived from an EMBL/GenBank/DDBJ whole genome shotgun (WGS) entry which is preliminary data.</text>
</comment>
<proteinExistence type="predicted"/>
<accession>A0A927RCV5</accession>
<dbReference type="Proteomes" id="UP000638648">
    <property type="component" value="Unassembled WGS sequence"/>
</dbReference>
<evidence type="ECO:0000313" key="1">
    <source>
        <dbReference type="EMBL" id="MBE1607470.1"/>
    </source>
</evidence>
<protein>
    <submittedName>
        <fullName evidence="1">Uncharacterized protein</fullName>
    </submittedName>
</protein>
<organism evidence="1 2">
    <name type="scientific">Actinopolymorpha pittospori</name>
    <dbReference type="NCBI Taxonomy" id="648752"/>
    <lineage>
        <taxon>Bacteria</taxon>
        <taxon>Bacillati</taxon>
        <taxon>Actinomycetota</taxon>
        <taxon>Actinomycetes</taxon>
        <taxon>Propionibacteriales</taxon>
        <taxon>Actinopolymorphaceae</taxon>
        <taxon>Actinopolymorpha</taxon>
    </lineage>
</organism>
<sequence>MIGTSWKQEREAIERRIAACRAQAGRRAAEAADCFYREGVEAAPAWDATRERWGVRIIEPANDELHMYLWLDNDRWHWVPGCPWSAGAEDYDKVVRFAVAWVTDHKVLLG</sequence>
<dbReference type="AlphaFoldDB" id="A0A927RCV5"/>
<name>A0A927RCV5_9ACTN</name>
<gene>
    <name evidence="1" type="ORF">HEB94_004318</name>
</gene>
<dbReference type="EMBL" id="JADBEM010000001">
    <property type="protein sequence ID" value="MBE1607470.1"/>
    <property type="molecule type" value="Genomic_DNA"/>
</dbReference>